<protein>
    <submittedName>
        <fullName evidence="2">Uncharacterized protein</fullName>
    </submittedName>
</protein>
<organism evidence="2 3">
    <name type="scientific">Streptomyces macrosporus</name>
    <dbReference type="NCBI Taxonomy" id="44032"/>
    <lineage>
        <taxon>Bacteria</taxon>
        <taxon>Bacillati</taxon>
        <taxon>Actinomycetota</taxon>
        <taxon>Actinomycetes</taxon>
        <taxon>Kitasatosporales</taxon>
        <taxon>Streptomycetaceae</taxon>
        <taxon>Streptomyces</taxon>
    </lineage>
</organism>
<name>A0ABN3K3Z5_9ACTN</name>
<proteinExistence type="predicted"/>
<accession>A0ABN3K3Z5</accession>
<evidence type="ECO:0000313" key="3">
    <source>
        <dbReference type="Proteomes" id="UP001501638"/>
    </source>
</evidence>
<sequence>MGEKSHHRLAFRVPVGDGGAAPNPGPSPWGNPVLKTARSPVTESKTSPRGEAVSARPPRVGWEDPRAGTVRRWDGRVVDWITTLLCSLVPAKGKKSSANCKI</sequence>
<dbReference type="Proteomes" id="UP001501638">
    <property type="component" value="Unassembled WGS sequence"/>
</dbReference>
<dbReference type="EMBL" id="BAAASZ010000023">
    <property type="protein sequence ID" value="GAA2446153.1"/>
    <property type="molecule type" value="Genomic_DNA"/>
</dbReference>
<keyword evidence="3" id="KW-1185">Reference proteome</keyword>
<feature type="region of interest" description="Disordered" evidence="1">
    <location>
        <begin position="1"/>
        <end position="66"/>
    </location>
</feature>
<reference evidence="2 3" key="1">
    <citation type="journal article" date="2019" name="Int. J. Syst. Evol. Microbiol.">
        <title>The Global Catalogue of Microorganisms (GCM) 10K type strain sequencing project: providing services to taxonomists for standard genome sequencing and annotation.</title>
        <authorList>
            <consortium name="The Broad Institute Genomics Platform"/>
            <consortium name="The Broad Institute Genome Sequencing Center for Infectious Disease"/>
            <person name="Wu L."/>
            <person name="Ma J."/>
        </authorList>
    </citation>
    <scope>NUCLEOTIDE SEQUENCE [LARGE SCALE GENOMIC DNA]</scope>
    <source>
        <strain evidence="2 3">JCM 6305</strain>
    </source>
</reference>
<evidence type="ECO:0000256" key="1">
    <source>
        <dbReference type="SAM" id="MobiDB-lite"/>
    </source>
</evidence>
<gene>
    <name evidence="2" type="ORF">GCM10010405_31950</name>
</gene>
<feature type="compositionally biased region" description="Basic residues" evidence="1">
    <location>
        <begin position="1"/>
        <end position="10"/>
    </location>
</feature>
<evidence type="ECO:0000313" key="2">
    <source>
        <dbReference type="EMBL" id="GAA2446153.1"/>
    </source>
</evidence>
<comment type="caution">
    <text evidence="2">The sequence shown here is derived from an EMBL/GenBank/DDBJ whole genome shotgun (WGS) entry which is preliminary data.</text>
</comment>